<dbReference type="Pfam" id="PF08220">
    <property type="entry name" value="HTH_DeoR"/>
    <property type="match status" value="1"/>
</dbReference>
<dbReference type="PANTHER" id="PTHR30363:SF19">
    <property type="entry name" value="HTH-TYPE TRANSCRIPTIONAL REPRESSOR CSQR"/>
    <property type="match status" value="1"/>
</dbReference>
<comment type="caution">
    <text evidence="4">The sequence shown here is derived from an EMBL/GenBank/DDBJ whole genome shotgun (WGS) entry which is preliminary data.</text>
</comment>
<feature type="non-terminal residue" evidence="4">
    <location>
        <position position="80"/>
    </location>
</feature>
<evidence type="ECO:0000313" key="4">
    <source>
        <dbReference type="EMBL" id="KAA1139466.1"/>
    </source>
</evidence>
<keyword evidence="1" id="KW-0805">Transcription regulation</keyword>
<dbReference type="InterPro" id="IPR036388">
    <property type="entry name" value="WH-like_DNA-bd_sf"/>
</dbReference>
<dbReference type="GO" id="GO:0003700">
    <property type="term" value="F:DNA-binding transcription factor activity"/>
    <property type="evidence" value="ECO:0007669"/>
    <property type="project" value="InterPro"/>
</dbReference>
<name>A0A5B0SMX6_9ENTR</name>
<dbReference type="InterPro" id="IPR001034">
    <property type="entry name" value="DeoR_HTH"/>
</dbReference>
<dbReference type="InterPro" id="IPR036390">
    <property type="entry name" value="WH_DNA-bd_sf"/>
</dbReference>
<organism evidence="4 5">
    <name type="scientific">Citrobacter portucalensis</name>
    <dbReference type="NCBI Taxonomy" id="1639133"/>
    <lineage>
        <taxon>Bacteria</taxon>
        <taxon>Pseudomonadati</taxon>
        <taxon>Pseudomonadota</taxon>
        <taxon>Gammaproteobacteria</taxon>
        <taxon>Enterobacterales</taxon>
        <taxon>Enterobacteriaceae</taxon>
        <taxon>Citrobacter</taxon>
        <taxon>Citrobacter freundii complex</taxon>
    </lineage>
</organism>
<evidence type="ECO:0000256" key="2">
    <source>
        <dbReference type="ARBA" id="ARBA00023163"/>
    </source>
</evidence>
<dbReference type="EMBL" id="VTZD01000240">
    <property type="protein sequence ID" value="KAA1139466.1"/>
    <property type="molecule type" value="Genomic_DNA"/>
</dbReference>
<feature type="non-terminal residue" evidence="4">
    <location>
        <position position="1"/>
    </location>
</feature>
<dbReference type="RefSeq" id="WP_149608436.1">
    <property type="nucleotide sequence ID" value="NZ_VTZD01000240.1"/>
</dbReference>
<accession>A0A5B0SMX6</accession>
<reference evidence="4 5" key="1">
    <citation type="submission" date="2019-08" db="EMBL/GenBank/DDBJ databases">
        <title>Draft genome sequence of Citrobacter portucalensis strain isolated from green turtle.</title>
        <authorList>
            <person name="Fernandes M.R."/>
            <person name="Sellera F.P."/>
            <person name="Goldeberg D.W."/>
            <person name="Costa D.C."/>
            <person name="Lincopan N."/>
        </authorList>
    </citation>
    <scope>NUCLEOTIDE SEQUENCE [LARGE SCALE GENOMIC DNA]</scope>
    <source>
        <strain evidence="4 5">TV06</strain>
    </source>
</reference>
<feature type="domain" description="HTH deoR-type" evidence="3">
    <location>
        <begin position="1"/>
        <end position="48"/>
    </location>
</feature>
<dbReference type="SUPFAM" id="SSF46785">
    <property type="entry name" value="Winged helix' DNA-binding domain"/>
    <property type="match status" value="1"/>
</dbReference>
<sequence>VHYITERCYKNIEELAQLLDVSTQTVRRDNRKLREHRLITRHHGGAGRVSSVIKSAYDQRELSLTQEKEEIAEAVADYLR</sequence>
<evidence type="ECO:0000256" key="1">
    <source>
        <dbReference type="ARBA" id="ARBA00023015"/>
    </source>
</evidence>
<dbReference type="PANTHER" id="PTHR30363">
    <property type="entry name" value="HTH-TYPE TRANSCRIPTIONAL REGULATOR SRLR-RELATED"/>
    <property type="match status" value="1"/>
</dbReference>
<dbReference type="InterPro" id="IPR050313">
    <property type="entry name" value="Carb_Metab_HTH_regulators"/>
</dbReference>
<dbReference type="Proteomes" id="UP000323297">
    <property type="component" value="Unassembled WGS sequence"/>
</dbReference>
<keyword evidence="2" id="KW-0804">Transcription</keyword>
<evidence type="ECO:0000313" key="5">
    <source>
        <dbReference type="Proteomes" id="UP000323297"/>
    </source>
</evidence>
<dbReference type="AlphaFoldDB" id="A0A5B0SMX6"/>
<gene>
    <name evidence="4" type="ORF">D3H66_26760</name>
</gene>
<dbReference type="PRINTS" id="PR00037">
    <property type="entry name" value="HTHLACR"/>
</dbReference>
<evidence type="ECO:0000259" key="3">
    <source>
        <dbReference type="PROSITE" id="PS51000"/>
    </source>
</evidence>
<dbReference type="SMART" id="SM00420">
    <property type="entry name" value="HTH_DEOR"/>
    <property type="match status" value="1"/>
</dbReference>
<dbReference type="PROSITE" id="PS51000">
    <property type="entry name" value="HTH_DEOR_2"/>
    <property type="match status" value="1"/>
</dbReference>
<proteinExistence type="predicted"/>
<protein>
    <submittedName>
        <fullName evidence="4">DeoR/GlpR transcriptional regulator</fullName>
    </submittedName>
</protein>
<dbReference type="Gene3D" id="1.10.10.10">
    <property type="entry name" value="Winged helix-like DNA-binding domain superfamily/Winged helix DNA-binding domain"/>
    <property type="match status" value="1"/>
</dbReference>